<dbReference type="InterPro" id="IPR035906">
    <property type="entry name" value="MetI-like_sf"/>
</dbReference>
<dbReference type="CDD" id="cd06261">
    <property type="entry name" value="TM_PBP2"/>
    <property type="match status" value="1"/>
</dbReference>
<dbReference type="EMBL" id="JBDIVE010000010">
    <property type="protein sequence ID" value="MEN3070023.1"/>
    <property type="molecule type" value="Genomic_DNA"/>
</dbReference>
<evidence type="ECO:0000256" key="4">
    <source>
        <dbReference type="ARBA" id="ARBA00022692"/>
    </source>
</evidence>
<organism evidence="9 10">
    <name type="scientific">Uliginosibacterium sediminicola</name>
    <dbReference type="NCBI Taxonomy" id="2024550"/>
    <lineage>
        <taxon>Bacteria</taxon>
        <taxon>Pseudomonadati</taxon>
        <taxon>Pseudomonadota</taxon>
        <taxon>Betaproteobacteria</taxon>
        <taxon>Rhodocyclales</taxon>
        <taxon>Zoogloeaceae</taxon>
        <taxon>Uliginosibacterium</taxon>
    </lineage>
</organism>
<dbReference type="InterPro" id="IPR000515">
    <property type="entry name" value="MetI-like"/>
</dbReference>
<proteinExistence type="inferred from homology"/>
<dbReference type="Pfam" id="PF00528">
    <property type="entry name" value="BPD_transp_1"/>
    <property type="match status" value="1"/>
</dbReference>
<evidence type="ECO:0000256" key="7">
    <source>
        <dbReference type="RuleBase" id="RU363032"/>
    </source>
</evidence>
<name>A0ABU9Z1Y3_9RHOO</name>
<dbReference type="PANTHER" id="PTHR30151">
    <property type="entry name" value="ALKANE SULFONATE ABC TRANSPORTER-RELATED, MEMBRANE SUBUNIT"/>
    <property type="match status" value="1"/>
</dbReference>
<evidence type="ECO:0000256" key="2">
    <source>
        <dbReference type="ARBA" id="ARBA00022448"/>
    </source>
</evidence>
<keyword evidence="4 7" id="KW-0812">Transmembrane</keyword>
<keyword evidence="6 7" id="KW-0472">Membrane</keyword>
<dbReference type="PANTHER" id="PTHR30151:SF20">
    <property type="entry name" value="ABC TRANSPORTER PERMEASE PROTEIN HI_0355-RELATED"/>
    <property type="match status" value="1"/>
</dbReference>
<accession>A0ABU9Z1Y3</accession>
<dbReference type="Gene3D" id="1.10.3720.10">
    <property type="entry name" value="MetI-like"/>
    <property type="match status" value="1"/>
</dbReference>
<feature type="transmembrane region" description="Helical" evidence="7">
    <location>
        <begin position="122"/>
        <end position="143"/>
    </location>
</feature>
<comment type="caution">
    <text evidence="9">The sequence shown here is derived from an EMBL/GenBank/DDBJ whole genome shotgun (WGS) entry which is preliminary data.</text>
</comment>
<reference evidence="9 10" key="1">
    <citation type="journal article" date="2018" name="Int. J. Syst. Evol. Microbiol.">
        <title>Uliginosibacterium sediminicola sp. nov., isolated from freshwater sediment.</title>
        <authorList>
            <person name="Hwang W.M."/>
            <person name="Kim S.M."/>
            <person name="Kang K."/>
            <person name="Ahn T.Y."/>
        </authorList>
    </citation>
    <scope>NUCLEOTIDE SEQUENCE [LARGE SCALE GENOMIC DNA]</scope>
    <source>
        <strain evidence="9 10">M1-21</strain>
    </source>
</reference>
<evidence type="ECO:0000256" key="5">
    <source>
        <dbReference type="ARBA" id="ARBA00022989"/>
    </source>
</evidence>
<gene>
    <name evidence="9" type="ORF">ABDB84_16190</name>
</gene>
<keyword evidence="3" id="KW-1003">Cell membrane</keyword>
<comment type="similarity">
    <text evidence="7">Belongs to the binding-protein-dependent transport system permease family.</text>
</comment>
<evidence type="ECO:0000256" key="6">
    <source>
        <dbReference type="ARBA" id="ARBA00023136"/>
    </source>
</evidence>
<comment type="subcellular location">
    <subcellularLocation>
        <location evidence="1 7">Cell membrane</location>
        <topology evidence="1 7">Multi-pass membrane protein</topology>
    </subcellularLocation>
</comment>
<dbReference type="SUPFAM" id="SSF161098">
    <property type="entry name" value="MetI-like"/>
    <property type="match status" value="1"/>
</dbReference>
<protein>
    <submittedName>
        <fullName evidence="9">ABC transporter permease</fullName>
    </submittedName>
</protein>
<evidence type="ECO:0000313" key="9">
    <source>
        <dbReference type="EMBL" id="MEN3070023.1"/>
    </source>
</evidence>
<feature type="transmembrane region" description="Helical" evidence="7">
    <location>
        <begin position="203"/>
        <end position="224"/>
    </location>
</feature>
<dbReference type="PROSITE" id="PS50928">
    <property type="entry name" value="ABC_TM1"/>
    <property type="match status" value="1"/>
</dbReference>
<evidence type="ECO:0000256" key="1">
    <source>
        <dbReference type="ARBA" id="ARBA00004651"/>
    </source>
</evidence>
<evidence type="ECO:0000259" key="8">
    <source>
        <dbReference type="PROSITE" id="PS50928"/>
    </source>
</evidence>
<dbReference type="RefSeq" id="WP_345920799.1">
    <property type="nucleotide sequence ID" value="NZ_JBDIVE010000010.1"/>
</dbReference>
<keyword evidence="5 7" id="KW-1133">Transmembrane helix</keyword>
<keyword evidence="2 7" id="KW-0813">Transport</keyword>
<feature type="transmembrane region" description="Helical" evidence="7">
    <location>
        <begin position="82"/>
        <end position="110"/>
    </location>
</feature>
<feature type="domain" description="ABC transmembrane type-1" evidence="8">
    <location>
        <begin position="80"/>
        <end position="264"/>
    </location>
</feature>
<sequence>MSTSSSTAADFPPPSGRRTALRMLDGALRVSAQRLGNYLGFMLLAAVLWQLGIWLFHLPAYLLPGLQLIAGAFVEHLAEIAASTWLTLSATLLGLLMATFIAALLALLFMASPLLSEACMPLIIFVRTVPMIAIAPLLVLIFGRGSSNSIGMVALLSFFQILLAARQGFEAPTRNMLELMHTCGASFWQTLFKLRIPSAMTHLFTGLRIASASAILCAMFAEWLSGAPGLGSLILDAYSRQDFAFMWAAVVVGTTVSYLFFTATIALERAVHDWSS</sequence>
<feature type="transmembrane region" description="Helical" evidence="7">
    <location>
        <begin position="149"/>
        <end position="169"/>
    </location>
</feature>
<keyword evidence="10" id="KW-1185">Reference proteome</keyword>
<dbReference type="Proteomes" id="UP001410394">
    <property type="component" value="Unassembled WGS sequence"/>
</dbReference>
<evidence type="ECO:0000313" key="10">
    <source>
        <dbReference type="Proteomes" id="UP001410394"/>
    </source>
</evidence>
<feature type="transmembrane region" description="Helical" evidence="7">
    <location>
        <begin position="244"/>
        <end position="267"/>
    </location>
</feature>
<feature type="transmembrane region" description="Helical" evidence="7">
    <location>
        <begin position="38"/>
        <end position="62"/>
    </location>
</feature>
<evidence type="ECO:0000256" key="3">
    <source>
        <dbReference type="ARBA" id="ARBA00022475"/>
    </source>
</evidence>